<dbReference type="GO" id="GO:0016020">
    <property type="term" value="C:membrane"/>
    <property type="evidence" value="ECO:0007669"/>
    <property type="project" value="UniProtKB-SubCell"/>
</dbReference>
<name>A0A2H2ZAG5_TRIPA</name>
<dbReference type="InterPro" id="IPR007867">
    <property type="entry name" value="GMC_OxRtase_C"/>
</dbReference>
<feature type="compositionally biased region" description="Low complexity" evidence="6">
    <location>
        <begin position="1"/>
        <end position="11"/>
    </location>
</feature>
<protein>
    <submittedName>
        <fullName evidence="10">Uncharacterized protein</fullName>
    </submittedName>
</protein>
<reference evidence="10 11" key="1">
    <citation type="journal article" date="2015" name="Genome Announc.">
        <title>Genome sequence and annotation of Trichoderma parareesei, the ancestor of the cellulase producer Trichoderma reesei.</title>
        <authorList>
            <person name="Yang D."/>
            <person name="Pomraning K."/>
            <person name="Kopchinskiy A."/>
            <person name="Karimi Aghcheh R."/>
            <person name="Atanasova L."/>
            <person name="Chenthamara K."/>
            <person name="Baker S.E."/>
            <person name="Zhang R."/>
            <person name="Shen Q."/>
            <person name="Freitag M."/>
            <person name="Kubicek C.P."/>
            <person name="Druzhinina I.S."/>
        </authorList>
    </citation>
    <scope>NUCLEOTIDE SEQUENCE [LARGE SCALE GENOMIC DNA]</scope>
    <source>
        <strain evidence="10 11">CBS 125925</strain>
    </source>
</reference>
<dbReference type="InterPro" id="IPR000172">
    <property type="entry name" value="GMC_OxRdtase_N"/>
</dbReference>
<sequence>MAAHPLQAPAAVPLPPPPSSDFMSQDQWDMLWALLDGILPSYIRASAVTDRETQIAIPDAEFHRLVNNITNSFENPPSKELIAEYLAYRPAEQASFRVDCLRSLAASPAKAKLAKVLGSLGTRTGSLLLTGYWSPITQQPASVREAIVKSWTTSRLATLRGLAKSLATLANKANGTTSPYYKKLSGYSDVPKDWKPFQGFDFKFIQLPPGDDVQELTTDVVIVGSGPGGAVCAKNLAEAGHKVLVVDKGYHFPPSFLPMPQDAALNYLFDNGGGAYVSEDASTALTSGSCWGGGGTINWSVCFKLQDFVRQEWADEGLPLFTSRDFDECVDRVWEYIGAGTEAVRHNFRNSVLFDGCKKLGWHAGVAAQNTANKHHDCGHCHLGCGSGVKRGPTVSWLPAAAAAGAEFMEGLSVERVLFDSDGTTATGVQGTWLSRDAEGGLDKDVAERTQRNVIIKAKKVIVCAGSFWSPVILMKSGIRNPQIGQNLHLHPVNCLMAVHRKQTRPWEGSIITSWSGEFENLDGKGHGAKLEALCMVPYIAFSLQGWTGGLDAKLTTMKYHHSSSFISLARDRDSGRVFVDPETGGPRIDYITSDFDRENNLEGIIGLAKIAYVSGATEMRVHYPGVPPFLPNAAEQEKHVQDKDPEFTDPAFAKWLQQLRAMGNKPPLTSFGSAHQMGTCRMSATREAGVVDERGSVWGTSNLYVADSSVFPSASGVNPMVTVMAIADWISRGVSREL</sequence>
<evidence type="ECO:0000256" key="3">
    <source>
        <dbReference type="ARBA" id="ARBA00022827"/>
    </source>
</evidence>
<dbReference type="PANTHER" id="PTHR46056:SF12">
    <property type="entry name" value="LONG-CHAIN-ALCOHOL OXIDASE"/>
    <property type="match status" value="1"/>
</dbReference>
<proteinExistence type="inferred from homology"/>
<evidence type="ECO:0000256" key="6">
    <source>
        <dbReference type="SAM" id="MobiDB-lite"/>
    </source>
</evidence>
<feature type="active site" description="Proton acceptor" evidence="5">
    <location>
        <position position="676"/>
    </location>
</feature>
<keyword evidence="2" id="KW-0285">Flavoprotein</keyword>
<dbReference type="Gene3D" id="3.50.50.60">
    <property type="entry name" value="FAD/NAD(P)-binding domain"/>
    <property type="match status" value="2"/>
</dbReference>
<keyword evidence="11" id="KW-1185">Reference proteome</keyword>
<evidence type="ECO:0000313" key="10">
    <source>
        <dbReference type="EMBL" id="OTA02062.1"/>
    </source>
</evidence>
<evidence type="ECO:0000256" key="2">
    <source>
        <dbReference type="ARBA" id="ARBA00022630"/>
    </source>
</evidence>
<dbReference type="AlphaFoldDB" id="A0A2H2ZAG5"/>
<comment type="caution">
    <text evidence="10">The sequence shown here is derived from an EMBL/GenBank/DDBJ whole genome shotgun (WGS) entry which is preliminary data.</text>
</comment>
<feature type="domain" description="FAD/NAD(P)-binding" evidence="9">
    <location>
        <begin position="219"/>
        <end position="264"/>
    </location>
</feature>
<feature type="domain" description="Glucose-methanol-choline oxidoreductase C-terminal" evidence="8">
    <location>
        <begin position="583"/>
        <end position="728"/>
    </location>
</feature>
<evidence type="ECO:0000313" key="11">
    <source>
        <dbReference type="Proteomes" id="UP000219286"/>
    </source>
</evidence>
<organism evidence="10 11">
    <name type="scientific">Trichoderma parareesei</name>
    <name type="common">Filamentous fungus</name>
    <dbReference type="NCBI Taxonomy" id="858221"/>
    <lineage>
        <taxon>Eukaryota</taxon>
        <taxon>Fungi</taxon>
        <taxon>Dikarya</taxon>
        <taxon>Ascomycota</taxon>
        <taxon>Pezizomycotina</taxon>
        <taxon>Sordariomycetes</taxon>
        <taxon>Hypocreomycetidae</taxon>
        <taxon>Hypocreales</taxon>
        <taxon>Hypocreaceae</taxon>
        <taxon>Trichoderma</taxon>
    </lineage>
</organism>
<gene>
    <name evidence="10" type="ORF">A9Z42_0023820</name>
</gene>
<dbReference type="Proteomes" id="UP000219286">
    <property type="component" value="Unassembled WGS sequence"/>
</dbReference>
<evidence type="ECO:0000256" key="5">
    <source>
        <dbReference type="PIRSR" id="PIRSR028937-1"/>
    </source>
</evidence>
<dbReference type="InterPro" id="IPR023753">
    <property type="entry name" value="FAD/NAD-binding_dom"/>
</dbReference>
<dbReference type="GO" id="GO:0050660">
    <property type="term" value="F:flavin adenine dinucleotide binding"/>
    <property type="evidence" value="ECO:0007669"/>
    <property type="project" value="InterPro"/>
</dbReference>
<keyword evidence="3" id="KW-0274">FAD</keyword>
<evidence type="ECO:0000259" key="7">
    <source>
        <dbReference type="Pfam" id="PF00732"/>
    </source>
</evidence>
<dbReference type="PANTHER" id="PTHR46056">
    <property type="entry name" value="LONG-CHAIN-ALCOHOL OXIDASE"/>
    <property type="match status" value="1"/>
</dbReference>
<dbReference type="SUPFAM" id="SSF51905">
    <property type="entry name" value="FAD/NAD(P)-binding domain"/>
    <property type="match status" value="1"/>
</dbReference>
<dbReference type="OrthoDB" id="269227at2759"/>
<evidence type="ECO:0000259" key="8">
    <source>
        <dbReference type="Pfam" id="PF05199"/>
    </source>
</evidence>
<dbReference type="Pfam" id="PF05199">
    <property type="entry name" value="GMC_oxred_C"/>
    <property type="match status" value="1"/>
</dbReference>
<dbReference type="EMBL" id="LFMI01000271">
    <property type="protein sequence ID" value="OTA02062.1"/>
    <property type="molecule type" value="Genomic_DNA"/>
</dbReference>
<dbReference type="Pfam" id="PF00732">
    <property type="entry name" value="GMC_oxred_N"/>
    <property type="match status" value="1"/>
</dbReference>
<accession>A0A2H2ZAG5</accession>
<feature type="domain" description="Glucose-methanol-choline oxidoreductase N-terminal" evidence="7">
    <location>
        <begin position="266"/>
        <end position="493"/>
    </location>
</feature>
<dbReference type="GO" id="GO:0046577">
    <property type="term" value="F:long-chain-alcohol oxidase activity"/>
    <property type="evidence" value="ECO:0007669"/>
    <property type="project" value="UniProtKB-EC"/>
</dbReference>
<keyword evidence="4" id="KW-0560">Oxidoreductase</keyword>
<dbReference type="InterPro" id="IPR036188">
    <property type="entry name" value="FAD/NAD-bd_sf"/>
</dbReference>
<evidence type="ECO:0000256" key="4">
    <source>
        <dbReference type="ARBA" id="ARBA00023002"/>
    </source>
</evidence>
<evidence type="ECO:0000256" key="1">
    <source>
        <dbReference type="ARBA" id="ARBA00010790"/>
    </source>
</evidence>
<dbReference type="Pfam" id="PF07992">
    <property type="entry name" value="Pyr_redox_2"/>
    <property type="match status" value="1"/>
</dbReference>
<evidence type="ECO:0000259" key="9">
    <source>
        <dbReference type="Pfam" id="PF07992"/>
    </source>
</evidence>
<comment type="similarity">
    <text evidence="1">Belongs to the GMC oxidoreductase family.</text>
</comment>
<feature type="region of interest" description="Disordered" evidence="6">
    <location>
        <begin position="1"/>
        <end position="21"/>
    </location>
</feature>